<feature type="compositionally biased region" description="Basic and acidic residues" evidence="4">
    <location>
        <begin position="22"/>
        <end position="34"/>
    </location>
</feature>
<keyword evidence="2" id="KW-0547">Nucleotide-binding</keyword>
<dbReference type="PROSITE" id="PS00211">
    <property type="entry name" value="ABC_TRANSPORTER_1"/>
    <property type="match status" value="1"/>
</dbReference>
<feature type="region of interest" description="Disordered" evidence="4">
    <location>
        <begin position="1"/>
        <end position="49"/>
    </location>
</feature>
<sequence>MDLRDVPARGRRSGARRSRTRIPRDHQSRRRELGNDDPAGEPAIRTAARPVVVVRAARCLHRAARTGGGPGELRHRRDRQPPPQGGPAQPGEAGRQARQDDCRPTGAGGTGDPTMNDSPRNDAPRDEVLLEVRNLTVEYVQPAPEPGVVACRDLTFDLHRGEILGVAGESGCGKSSLITALTRLQRMPAVTTDGEIWLHRDGGPPVDLVRLSERALRRLRWSEIAIVMQSAMDALNPVMRLGAQFADALREHHRGMNKKAAWARAAELVAMVGISPDRLRAYPHELSGGMRQRASIALALACEPALVVMDEPTTAVDVVMQRQILSQVLHMRARLGFAVVFVTHDLSLLLELADRIAIMYAGRVVEMGAARDLYSDPQHPYTRGLRDSFPPLFAPRQELHGIPGSPPSLTNPPPGCAFHPRCARRFEPCDDRTPLLMPRGGGHVACHLHSTAGNDAGPVPKEMSL</sequence>
<reference evidence="6 7" key="1">
    <citation type="submission" date="2021-06" db="EMBL/GenBank/DDBJ databases">
        <authorList>
            <person name="Pan X."/>
        </authorList>
    </citation>
    <scope>NUCLEOTIDE SEQUENCE [LARGE SCALE GENOMIC DNA]</scope>
    <source>
        <strain evidence="6 7">4503</strain>
    </source>
</reference>
<accession>A0ABS6CC97</accession>
<dbReference type="Proteomes" id="UP000720508">
    <property type="component" value="Unassembled WGS sequence"/>
</dbReference>
<keyword evidence="7" id="KW-1185">Reference proteome</keyword>
<dbReference type="InterPro" id="IPR003439">
    <property type="entry name" value="ABC_transporter-like_ATP-bd"/>
</dbReference>
<organism evidence="6 7">
    <name type="scientific">Streptomyces niphimycinicus</name>
    <dbReference type="NCBI Taxonomy" id="2842201"/>
    <lineage>
        <taxon>Bacteria</taxon>
        <taxon>Bacillati</taxon>
        <taxon>Actinomycetota</taxon>
        <taxon>Actinomycetes</taxon>
        <taxon>Kitasatosporales</taxon>
        <taxon>Streptomycetaceae</taxon>
        <taxon>Streptomyces</taxon>
    </lineage>
</organism>
<dbReference type="CDD" id="cd03257">
    <property type="entry name" value="ABC_NikE_OppD_transporters"/>
    <property type="match status" value="1"/>
</dbReference>
<dbReference type="Pfam" id="PF08352">
    <property type="entry name" value="oligo_HPY"/>
    <property type="match status" value="1"/>
</dbReference>
<evidence type="ECO:0000256" key="2">
    <source>
        <dbReference type="ARBA" id="ARBA00022741"/>
    </source>
</evidence>
<evidence type="ECO:0000256" key="4">
    <source>
        <dbReference type="SAM" id="MobiDB-lite"/>
    </source>
</evidence>
<name>A0ABS6CC97_9ACTN</name>
<evidence type="ECO:0000256" key="1">
    <source>
        <dbReference type="ARBA" id="ARBA00022448"/>
    </source>
</evidence>
<feature type="domain" description="ABC transporter" evidence="5">
    <location>
        <begin position="132"/>
        <end position="386"/>
    </location>
</feature>
<comment type="caution">
    <text evidence="6">The sequence shown here is derived from an EMBL/GenBank/DDBJ whole genome shotgun (WGS) entry which is preliminary data.</text>
</comment>
<feature type="region of interest" description="Disordered" evidence="4">
    <location>
        <begin position="63"/>
        <end position="123"/>
    </location>
</feature>
<dbReference type="SMART" id="SM00382">
    <property type="entry name" value="AAA"/>
    <property type="match status" value="1"/>
</dbReference>
<dbReference type="PANTHER" id="PTHR43067">
    <property type="entry name" value="OLIGOPEPTIDE/DIPEPTIDE ABC TRANSPORTER, ATPASE SUBUNIT"/>
    <property type="match status" value="1"/>
</dbReference>
<evidence type="ECO:0000259" key="5">
    <source>
        <dbReference type="PROSITE" id="PS50893"/>
    </source>
</evidence>
<keyword evidence="1" id="KW-0813">Transport</keyword>
<evidence type="ECO:0000256" key="3">
    <source>
        <dbReference type="ARBA" id="ARBA00022840"/>
    </source>
</evidence>
<dbReference type="EMBL" id="JAHLEM010000091">
    <property type="protein sequence ID" value="MBU3864531.1"/>
    <property type="molecule type" value="Genomic_DNA"/>
</dbReference>
<evidence type="ECO:0000313" key="6">
    <source>
        <dbReference type="EMBL" id="MBU3864531.1"/>
    </source>
</evidence>
<dbReference type="InterPro" id="IPR013563">
    <property type="entry name" value="Oligopep_ABC_C"/>
</dbReference>
<proteinExistence type="predicted"/>
<feature type="compositionally biased region" description="Basic residues" evidence="4">
    <location>
        <begin position="9"/>
        <end position="21"/>
    </location>
</feature>
<protein>
    <submittedName>
        <fullName evidence="6">ABC transporter ATP-binding protein</fullName>
    </submittedName>
</protein>
<dbReference type="Pfam" id="PF00005">
    <property type="entry name" value="ABC_tran"/>
    <property type="match status" value="1"/>
</dbReference>
<evidence type="ECO:0000313" key="7">
    <source>
        <dbReference type="Proteomes" id="UP000720508"/>
    </source>
</evidence>
<dbReference type="PANTHER" id="PTHR43067:SF3">
    <property type="entry name" value="MALTOSE ABC TRANSPORTER, ATP-BINDING PROTEIN"/>
    <property type="match status" value="1"/>
</dbReference>
<dbReference type="NCBIfam" id="TIGR01727">
    <property type="entry name" value="oligo_HPY"/>
    <property type="match status" value="1"/>
</dbReference>
<dbReference type="InterPro" id="IPR003593">
    <property type="entry name" value="AAA+_ATPase"/>
</dbReference>
<dbReference type="PROSITE" id="PS50893">
    <property type="entry name" value="ABC_TRANSPORTER_2"/>
    <property type="match status" value="1"/>
</dbReference>
<gene>
    <name evidence="6" type="ORF">KN815_10715</name>
</gene>
<keyword evidence="3 6" id="KW-0067">ATP-binding</keyword>
<dbReference type="GO" id="GO:0005524">
    <property type="term" value="F:ATP binding"/>
    <property type="evidence" value="ECO:0007669"/>
    <property type="project" value="UniProtKB-KW"/>
</dbReference>
<dbReference type="InterPro" id="IPR017871">
    <property type="entry name" value="ABC_transporter-like_CS"/>
</dbReference>